<dbReference type="Proteomes" id="UP000281553">
    <property type="component" value="Unassembled WGS sequence"/>
</dbReference>
<dbReference type="PANTHER" id="PTHR46641:SF2">
    <property type="entry name" value="FMRFAMIDE RECEPTOR"/>
    <property type="match status" value="1"/>
</dbReference>
<feature type="region of interest" description="Disordered" evidence="6">
    <location>
        <begin position="1"/>
        <end position="22"/>
    </location>
</feature>
<feature type="transmembrane region" description="Helical" evidence="7">
    <location>
        <begin position="71"/>
        <end position="92"/>
    </location>
</feature>
<evidence type="ECO:0000313" key="10">
    <source>
        <dbReference type="Proteomes" id="UP000281553"/>
    </source>
</evidence>
<name>A0A3P7L101_DIBLA</name>
<feature type="transmembrane region" description="Helical" evidence="7">
    <location>
        <begin position="205"/>
        <end position="227"/>
    </location>
</feature>
<evidence type="ECO:0000256" key="7">
    <source>
        <dbReference type="SAM" id="Phobius"/>
    </source>
</evidence>
<evidence type="ECO:0000256" key="1">
    <source>
        <dbReference type="ARBA" id="ARBA00004370"/>
    </source>
</evidence>
<evidence type="ECO:0000256" key="2">
    <source>
        <dbReference type="ARBA" id="ARBA00005692"/>
    </source>
</evidence>
<dbReference type="Pfam" id="PF02118">
    <property type="entry name" value="Srg"/>
    <property type="match status" value="1"/>
</dbReference>
<organism evidence="9 10">
    <name type="scientific">Dibothriocephalus latus</name>
    <name type="common">Fish tapeworm</name>
    <name type="synonym">Diphyllobothrium latum</name>
    <dbReference type="NCBI Taxonomy" id="60516"/>
    <lineage>
        <taxon>Eukaryota</taxon>
        <taxon>Metazoa</taxon>
        <taxon>Spiralia</taxon>
        <taxon>Lophotrochozoa</taxon>
        <taxon>Platyhelminthes</taxon>
        <taxon>Cestoda</taxon>
        <taxon>Eucestoda</taxon>
        <taxon>Diphyllobothriidea</taxon>
        <taxon>Diphyllobothriidae</taxon>
        <taxon>Dibothriocephalus</taxon>
    </lineage>
</organism>
<dbReference type="GO" id="GO:0004888">
    <property type="term" value="F:transmembrane signaling receptor activity"/>
    <property type="evidence" value="ECO:0007669"/>
    <property type="project" value="InterPro"/>
</dbReference>
<evidence type="ECO:0000256" key="6">
    <source>
        <dbReference type="SAM" id="MobiDB-lite"/>
    </source>
</evidence>
<dbReference type="InterPro" id="IPR000609">
    <property type="entry name" value="7TM_GPCR_serpentine_rcpt_Srg"/>
</dbReference>
<evidence type="ECO:0000256" key="5">
    <source>
        <dbReference type="ARBA" id="ARBA00023136"/>
    </source>
</evidence>
<feature type="transmembrane region" description="Helical" evidence="7">
    <location>
        <begin position="157"/>
        <end position="180"/>
    </location>
</feature>
<proteinExistence type="inferred from homology"/>
<feature type="transmembrane region" description="Helical" evidence="7">
    <location>
        <begin position="239"/>
        <end position="257"/>
    </location>
</feature>
<evidence type="ECO:0000259" key="8">
    <source>
        <dbReference type="PROSITE" id="PS50262"/>
    </source>
</evidence>
<comment type="subcellular location">
    <subcellularLocation>
        <location evidence="1">Membrane</location>
    </subcellularLocation>
</comment>
<dbReference type="InterPro" id="IPR052954">
    <property type="entry name" value="GPCR-Ligand_Int"/>
</dbReference>
<keyword evidence="3 7" id="KW-0812">Transmembrane</keyword>
<comment type="similarity">
    <text evidence="2">Belongs to the nematode receptor-like protein srg family.</text>
</comment>
<evidence type="ECO:0000313" key="9">
    <source>
        <dbReference type="EMBL" id="VDN10384.1"/>
    </source>
</evidence>
<dbReference type="OrthoDB" id="6262969at2759"/>
<evidence type="ECO:0000256" key="4">
    <source>
        <dbReference type="ARBA" id="ARBA00022989"/>
    </source>
</evidence>
<keyword evidence="4 7" id="KW-1133">Transmembrane helix</keyword>
<protein>
    <recommendedName>
        <fullName evidence="8">G-protein coupled receptors family 1 profile domain-containing protein</fullName>
    </recommendedName>
</protein>
<keyword evidence="10" id="KW-1185">Reference proteome</keyword>
<dbReference type="AlphaFoldDB" id="A0A3P7L101"/>
<feature type="domain" description="G-protein coupled receptors family 1 profile" evidence="8">
    <location>
        <begin position="51"/>
        <end position="293"/>
    </location>
</feature>
<feature type="transmembrane region" description="Helical" evidence="7">
    <location>
        <begin position="112"/>
        <end position="136"/>
    </location>
</feature>
<accession>A0A3P7L101</accession>
<reference evidence="9 10" key="1">
    <citation type="submission" date="2018-11" db="EMBL/GenBank/DDBJ databases">
        <authorList>
            <consortium name="Pathogen Informatics"/>
        </authorList>
    </citation>
    <scope>NUCLEOTIDE SEQUENCE [LARGE SCALE GENOMIC DNA]</scope>
</reference>
<feature type="transmembrane region" description="Helical" evidence="7">
    <location>
        <begin position="36"/>
        <end position="59"/>
    </location>
</feature>
<dbReference type="EMBL" id="UYRU01049045">
    <property type="protein sequence ID" value="VDN10384.1"/>
    <property type="molecule type" value="Genomic_DNA"/>
</dbReference>
<sequence length="329" mass="37670">MDSYDIFSETMGMPEDPPPSELTETDRIVKIVGDVFLTYLAGIAMITGIITSVLSLLLFRQDSRTSRSTRLLLSMVALSDFNLLVSVLFFYLVREAIPKDSHSKAFFEHPVVFSLLFYVSNVFELFRNWLLVVISFERLLFFIKPVEVKTFWRYQTVKAVIAGLVGFSLLARLPSGVYAFTENFRPKPADINRVSKLLHTATDCVLLTSLPITLMTCICIVTTSRIHRFMRTKRRLKKVFISFSLPSIPASGLQFYIAYTDVRSSVLLWTMQILRAIGNFTSMLSSTSNFFVYIFQSKRYRAILAQILHLDKIYPRLKQESTITPASLR</sequence>
<feature type="transmembrane region" description="Helical" evidence="7">
    <location>
        <begin position="277"/>
        <end position="295"/>
    </location>
</feature>
<dbReference type="GO" id="GO:0016020">
    <property type="term" value="C:membrane"/>
    <property type="evidence" value="ECO:0007669"/>
    <property type="project" value="UniProtKB-SubCell"/>
</dbReference>
<dbReference type="InterPro" id="IPR017452">
    <property type="entry name" value="GPCR_Rhodpsn_7TM"/>
</dbReference>
<dbReference type="SUPFAM" id="SSF81321">
    <property type="entry name" value="Family A G protein-coupled receptor-like"/>
    <property type="match status" value="1"/>
</dbReference>
<dbReference type="Gene3D" id="1.20.1070.10">
    <property type="entry name" value="Rhodopsin 7-helix transmembrane proteins"/>
    <property type="match status" value="1"/>
</dbReference>
<dbReference type="GO" id="GO:0007606">
    <property type="term" value="P:sensory perception of chemical stimulus"/>
    <property type="evidence" value="ECO:0007669"/>
    <property type="project" value="InterPro"/>
</dbReference>
<gene>
    <name evidence="9" type="ORF">DILT_LOCUS6215</name>
</gene>
<dbReference type="PROSITE" id="PS50262">
    <property type="entry name" value="G_PROTEIN_RECEP_F1_2"/>
    <property type="match status" value="1"/>
</dbReference>
<keyword evidence="5 7" id="KW-0472">Membrane</keyword>
<dbReference type="PANTHER" id="PTHR46641">
    <property type="entry name" value="FMRFAMIDE RECEPTOR-RELATED"/>
    <property type="match status" value="1"/>
</dbReference>
<evidence type="ECO:0000256" key="3">
    <source>
        <dbReference type="ARBA" id="ARBA00022692"/>
    </source>
</evidence>